<dbReference type="Pfam" id="PF00854">
    <property type="entry name" value="PTR2"/>
    <property type="match status" value="1"/>
</dbReference>
<evidence type="ECO:0000256" key="4">
    <source>
        <dbReference type="ARBA" id="ARBA00022989"/>
    </source>
</evidence>
<organism evidence="7 8">
    <name type="scientific">Moniliophthora roreri</name>
    <name type="common">Frosty pod rot fungus</name>
    <name type="synonym">Monilia roreri</name>
    <dbReference type="NCBI Taxonomy" id="221103"/>
    <lineage>
        <taxon>Eukaryota</taxon>
        <taxon>Fungi</taxon>
        <taxon>Dikarya</taxon>
        <taxon>Basidiomycota</taxon>
        <taxon>Agaricomycotina</taxon>
        <taxon>Agaricomycetes</taxon>
        <taxon>Agaricomycetidae</taxon>
        <taxon>Agaricales</taxon>
        <taxon>Marasmiineae</taxon>
        <taxon>Marasmiaceae</taxon>
        <taxon>Moniliophthora</taxon>
    </lineage>
</organism>
<feature type="transmembrane region" description="Helical" evidence="6">
    <location>
        <begin position="6"/>
        <end position="26"/>
    </location>
</feature>
<evidence type="ECO:0000313" key="7">
    <source>
        <dbReference type="EMBL" id="KTB39909.1"/>
    </source>
</evidence>
<evidence type="ECO:0000256" key="5">
    <source>
        <dbReference type="ARBA" id="ARBA00023136"/>
    </source>
</evidence>
<gene>
    <name evidence="7" type="ORF">WG66_7610</name>
</gene>
<feature type="transmembrane region" description="Helical" evidence="6">
    <location>
        <begin position="149"/>
        <end position="169"/>
    </location>
</feature>
<feature type="transmembrane region" description="Helical" evidence="6">
    <location>
        <begin position="124"/>
        <end position="143"/>
    </location>
</feature>
<dbReference type="eggNOG" id="KOG1237">
    <property type="taxonomic scope" value="Eukaryota"/>
</dbReference>
<evidence type="ECO:0000256" key="3">
    <source>
        <dbReference type="ARBA" id="ARBA00022692"/>
    </source>
</evidence>
<feature type="transmembrane region" description="Helical" evidence="6">
    <location>
        <begin position="65"/>
        <end position="90"/>
    </location>
</feature>
<evidence type="ECO:0000256" key="6">
    <source>
        <dbReference type="SAM" id="Phobius"/>
    </source>
</evidence>
<evidence type="ECO:0000256" key="1">
    <source>
        <dbReference type="ARBA" id="ARBA00004141"/>
    </source>
</evidence>
<dbReference type="Gene3D" id="1.20.1250.20">
    <property type="entry name" value="MFS general substrate transporter like domains"/>
    <property type="match status" value="1"/>
</dbReference>
<protein>
    <submittedName>
        <fullName evidence="7">Putative PTR2-domain-containing protein</fullName>
    </submittedName>
</protein>
<comment type="similarity">
    <text evidence="2">Belongs to the major facilitator superfamily. Proton-dependent oligopeptide transporter (POT/PTR) (TC 2.A.17) family.</text>
</comment>
<feature type="transmembrane region" description="Helical" evidence="6">
    <location>
        <begin position="281"/>
        <end position="301"/>
    </location>
</feature>
<feature type="transmembrane region" description="Helical" evidence="6">
    <location>
        <begin position="424"/>
        <end position="445"/>
    </location>
</feature>
<feature type="transmembrane region" description="Helical" evidence="6">
    <location>
        <begin position="313"/>
        <end position="333"/>
    </location>
</feature>
<dbReference type="SUPFAM" id="SSF103473">
    <property type="entry name" value="MFS general substrate transporter"/>
    <property type="match status" value="1"/>
</dbReference>
<dbReference type="PANTHER" id="PTHR11654">
    <property type="entry name" value="OLIGOPEPTIDE TRANSPORTER-RELATED"/>
    <property type="match status" value="1"/>
</dbReference>
<dbReference type="AlphaFoldDB" id="A0A0W0FU99"/>
<dbReference type="GO" id="GO:0022857">
    <property type="term" value="F:transmembrane transporter activity"/>
    <property type="evidence" value="ECO:0007669"/>
    <property type="project" value="InterPro"/>
</dbReference>
<reference evidence="7 8" key="1">
    <citation type="submission" date="2015-12" db="EMBL/GenBank/DDBJ databases">
        <title>Draft genome sequence of Moniliophthora roreri, the causal agent of frosty pod rot of cacao.</title>
        <authorList>
            <person name="Aime M.C."/>
            <person name="Diaz-Valderrama J.R."/>
            <person name="Kijpornyongpan T."/>
            <person name="Phillips-Mora W."/>
        </authorList>
    </citation>
    <scope>NUCLEOTIDE SEQUENCE [LARGE SCALE GENOMIC DNA]</scope>
    <source>
        <strain evidence="7 8">MCA 2952</strain>
    </source>
</reference>
<feature type="transmembrane region" description="Helical" evidence="6">
    <location>
        <begin position="243"/>
        <end position="261"/>
    </location>
</feature>
<keyword evidence="5 6" id="KW-0472">Membrane</keyword>
<proteinExistence type="inferred from homology"/>
<feature type="transmembrane region" description="Helical" evidence="6">
    <location>
        <begin position="395"/>
        <end position="418"/>
    </location>
</feature>
<accession>A0A0W0FU99</accession>
<dbReference type="EMBL" id="LATX01001627">
    <property type="protein sequence ID" value="KTB39909.1"/>
    <property type="molecule type" value="Genomic_DNA"/>
</dbReference>
<name>A0A0W0FU99_MONRR</name>
<comment type="caution">
    <text evidence="7">The sequence shown here is derived from an EMBL/GenBank/DDBJ whole genome shotgun (WGS) entry which is preliminary data.</text>
</comment>
<evidence type="ECO:0000313" key="8">
    <source>
        <dbReference type="Proteomes" id="UP000054988"/>
    </source>
</evidence>
<comment type="subcellular location">
    <subcellularLocation>
        <location evidence="1">Membrane</location>
        <topology evidence="1">Multi-pass membrane protein</topology>
    </subcellularLocation>
</comment>
<dbReference type="InterPro" id="IPR000109">
    <property type="entry name" value="POT_fam"/>
</dbReference>
<feature type="transmembrane region" description="Helical" evidence="6">
    <location>
        <begin position="38"/>
        <end position="59"/>
    </location>
</feature>
<evidence type="ECO:0000256" key="2">
    <source>
        <dbReference type="ARBA" id="ARBA00005982"/>
    </source>
</evidence>
<dbReference type="Proteomes" id="UP000054988">
    <property type="component" value="Unassembled WGS sequence"/>
</dbReference>
<feature type="transmembrane region" description="Helical" evidence="6">
    <location>
        <begin position="359"/>
        <end position="383"/>
    </location>
</feature>
<sequence>MDAATAITKTFSFVAFALPILGGILADQRWGRFKTVCIGTALCAIAHVILVIAAIPSVIAGGHAIVPFIISIVILALGTGFIKPCIVPILSDQSAVKSEFIKTLPNGKKVIVDPSLSVQNMITIYCWSINFGTFFTLATSYSAKRVGYWLAFTIPGALFFIMPLGLILVNRRIVKVAPEGSALLDVFRMFRVIGFKGLLRGGDSWDVARPSKKQHLDTRKSRMITWDDEFVDEVRRTLRACRLFLLMPIYLVADVGLDNILVNQAASMTSNGAPNDLIQSFNALTLVFFTPFFQYVIWPFFHRMKIKTPPVRRMVAGYIISALGMVFGAVLQYRVYKTSPCGYSASTCSLKGSVSPISIWWQVPIPALEAIASICINYTSYEIAITMAPRRMKSLVFAIVLFMAALSSALVLIVSPTFVDPNLIWPFAALAVATTICGMFTWIFLRDMDDEYERVVSKGVSST</sequence>
<keyword evidence="4 6" id="KW-1133">Transmembrane helix</keyword>
<dbReference type="GO" id="GO:0016020">
    <property type="term" value="C:membrane"/>
    <property type="evidence" value="ECO:0007669"/>
    <property type="project" value="UniProtKB-SubCell"/>
</dbReference>
<dbReference type="InterPro" id="IPR036259">
    <property type="entry name" value="MFS_trans_sf"/>
</dbReference>
<keyword evidence="3 6" id="KW-0812">Transmembrane</keyword>